<feature type="compositionally biased region" description="Basic and acidic residues" evidence="6">
    <location>
        <begin position="261"/>
        <end position="270"/>
    </location>
</feature>
<keyword evidence="5" id="KW-0539">Nucleus</keyword>
<reference evidence="10" key="2">
    <citation type="submission" date="2025-08" db="UniProtKB">
        <authorList>
            <consortium name="Ensembl"/>
        </authorList>
    </citation>
    <scope>IDENTIFICATION</scope>
</reference>
<dbReference type="SMART" id="SM01030">
    <property type="entry name" value="BHD_1"/>
    <property type="match status" value="1"/>
</dbReference>
<dbReference type="PANTHER" id="PTHR12135">
    <property type="entry name" value="DNA REPAIR PROTEIN XP-C / RAD4"/>
    <property type="match status" value="1"/>
</dbReference>
<dbReference type="HOGENOM" id="CLU_076795_0_0_1"/>
<evidence type="ECO:0000256" key="6">
    <source>
        <dbReference type="SAM" id="MobiDB-lite"/>
    </source>
</evidence>
<dbReference type="GO" id="GO:0006289">
    <property type="term" value="P:nucleotide-excision repair"/>
    <property type="evidence" value="ECO:0007669"/>
    <property type="project" value="InterPro"/>
</dbReference>
<evidence type="ECO:0000259" key="9">
    <source>
        <dbReference type="SMART" id="SM01032"/>
    </source>
</evidence>
<evidence type="ECO:0000256" key="1">
    <source>
        <dbReference type="ARBA" id="ARBA00004123"/>
    </source>
</evidence>
<comment type="subcellular location">
    <subcellularLocation>
        <location evidence="1">Nucleus</location>
    </subcellularLocation>
</comment>
<dbReference type="Pfam" id="PF10404">
    <property type="entry name" value="BHD_2"/>
    <property type="match status" value="1"/>
</dbReference>
<protein>
    <recommendedName>
        <fullName evidence="12">Rad4 beta-hairpin domain-containing protein</fullName>
    </recommendedName>
</protein>
<dbReference type="Pfam" id="PF10403">
    <property type="entry name" value="BHD_1"/>
    <property type="match status" value="1"/>
</dbReference>
<dbReference type="STRING" id="51511.ENSCSAVP00000011426"/>
<dbReference type="Pfam" id="PF10405">
    <property type="entry name" value="BHD_3"/>
    <property type="match status" value="1"/>
</dbReference>
<dbReference type="InterPro" id="IPR004583">
    <property type="entry name" value="DNA_repair_Rad4"/>
</dbReference>
<dbReference type="Gene3D" id="3.30.70.2460">
    <property type="entry name" value="Rad4, beta-hairpin domain BHD3"/>
    <property type="match status" value="1"/>
</dbReference>
<dbReference type="InterPro" id="IPR018327">
    <property type="entry name" value="BHD_2"/>
</dbReference>
<evidence type="ECO:0000259" key="7">
    <source>
        <dbReference type="SMART" id="SM01030"/>
    </source>
</evidence>
<feature type="region of interest" description="Disordered" evidence="6">
    <location>
        <begin position="243"/>
        <end position="294"/>
    </location>
</feature>
<dbReference type="AlphaFoldDB" id="H2Z1G4"/>
<dbReference type="GO" id="GO:0003697">
    <property type="term" value="F:single-stranded DNA binding"/>
    <property type="evidence" value="ECO:0007669"/>
    <property type="project" value="TreeGrafter"/>
</dbReference>
<reference evidence="11" key="1">
    <citation type="submission" date="2003-08" db="EMBL/GenBank/DDBJ databases">
        <authorList>
            <person name="Birren B."/>
            <person name="Nusbaum C."/>
            <person name="Abebe A."/>
            <person name="Abouelleil A."/>
            <person name="Adekoya E."/>
            <person name="Ait-zahra M."/>
            <person name="Allen N."/>
            <person name="Allen T."/>
            <person name="An P."/>
            <person name="Anderson M."/>
            <person name="Anderson S."/>
            <person name="Arachchi H."/>
            <person name="Armbruster J."/>
            <person name="Bachantsang P."/>
            <person name="Baldwin J."/>
            <person name="Barry A."/>
            <person name="Bayul T."/>
            <person name="Blitshsteyn B."/>
            <person name="Bloom T."/>
            <person name="Blye J."/>
            <person name="Boguslavskiy L."/>
            <person name="Borowsky M."/>
            <person name="Boukhgalter B."/>
            <person name="Brunache A."/>
            <person name="Butler J."/>
            <person name="Calixte N."/>
            <person name="Calvo S."/>
            <person name="Camarata J."/>
            <person name="Campo K."/>
            <person name="Chang J."/>
            <person name="Cheshatsang Y."/>
            <person name="Citroen M."/>
            <person name="Collymore A."/>
            <person name="Considine T."/>
            <person name="Cook A."/>
            <person name="Cooke P."/>
            <person name="Corum B."/>
            <person name="Cuomo C."/>
            <person name="David R."/>
            <person name="Dawoe T."/>
            <person name="Degray S."/>
            <person name="Dodge S."/>
            <person name="Dooley K."/>
            <person name="Dorje P."/>
            <person name="Dorjee K."/>
            <person name="Dorris L."/>
            <person name="Duffey N."/>
            <person name="Dupes A."/>
            <person name="Elkins T."/>
            <person name="Engels R."/>
            <person name="Erickson J."/>
            <person name="Farina A."/>
            <person name="Faro S."/>
            <person name="Ferreira P."/>
            <person name="Fischer H."/>
            <person name="Fitzgerald M."/>
            <person name="Foley K."/>
            <person name="Gage D."/>
            <person name="Galagan J."/>
            <person name="Gearin G."/>
            <person name="Gnerre S."/>
            <person name="Gnirke A."/>
            <person name="Goyette A."/>
            <person name="Graham J."/>
            <person name="Grandbois E."/>
            <person name="Gyaltsen K."/>
            <person name="Hafez N."/>
            <person name="Hagopian D."/>
            <person name="Hagos B."/>
            <person name="Hall J."/>
            <person name="Hatcher B."/>
            <person name="Heller A."/>
            <person name="Higgins H."/>
            <person name="Honan T."/>
            <person name="Horn A."/>
            <person name="Houde N."/>
            <person name="Hughes L."/>
            <person name="Hulme W."/>
            <person name="Husby E."/>
            <person name="Iliev I."/>
            <person name="Jaffe D."/>
            <person name="Jones C."/>
            <person name="Kamal M."/>
            <person name="Kamat A."/>
            <person name="Kamvysselis M."/>
            <person name="Karlsson E."/>
            <person name="Kells C."/>
            <person name="Kieu A."/>
            <person name="Kisner P."/>
            <person name="Kodira C."/>
            <person name="Kulbokas E."/>
            <person name="Labutti K."/>
            <person name="Lama D."/>
            <person name="Landers T."/>
            <person name="Leger J."/>
            <person name="Levine S."/>
            <person name="Lewis D."/>
            <person name="Lewis T."/>
            <person name="Lindblad-toh K."/>
            <person name="Liu X."/>
            <person name="Lokyitsang T."/>
            <person name="Lokyitsang Y."/>
            <person name="Lucien O."/>
            <person name="Lui A."/>
            <person name="Ma L.J."/>
            <person name="Mabbitt R."/>
            <person name="Macdonald J."/>
            <person name="Maclean C."/>
            <person name="Major J."/>
            <person name="Manning J."/>
            <person name="Marabella R."/>
            <person name="Maru K."/>
            <person name="Matthews C."/>
            <person name="Mauceli E."/>
            <person name="Mccarthy M."/>
            <person name="Mcdonough S."/>
            <person name="Mcghee T."/>
            <person name="Meldrim J."/>
            <person name="Meneus L."/>
            <person name="Mesirov J."/>
            <person name="Mihalev A."/>
            <person name="Mihova T."/>
            <person name="Mikkelsen T."/>
            <person name="Mlenga V."/>
            <person name="Moru K."/>
            <person name="Mozes J."/>
            <person name="Mulrain L."/>
            <person name="Munson G."/>
            <person name="Naylor J."/>
            <person name="Newes C."/>
            <person name="Nguyen C."/>
            <person name="Nguyen N."/>
            <person name="Nguyen T."/>
            <person name="Nicol R."/>
            <person name="Nielsen C."/>
            <person name="Nizzari M."/>
            <person name="Norbu C."/>
            <person name="Norbu N."/>
            <person name="O'donnell P."/>
            <person name="Okoawo O."/>
            <person name="O'leary S."/>
            <person name="Omotosho B."/>
            <person name="O'neill K."/>
            <person name="Osman S."/>
            <person name="Parker S."/>
            <person name="Perrin D."/>
            <person name="Phunkhang P."/>
            <person name="Piqani B."/>
            <person name="Purcell S."/>
            <person name="Rachupka T."/>
            <person name="Ramasamy U."/>
            <person name="Rameau R."/>
            <person name="Ray V."/>
            <person name="Raymond C."/>
            <person name="Retta R."/>
            <person name="Richardson S."/>
            <person name="Rise C."/>
            <person name="Rodriguez J."/>
            <person name="Rogers J."/>
            <person name="Rogov P."/>
            <person name="Rutman M."/>
            <person name="Schupbach R."/>
            <person name="Seaman C."/>
            <person name="Settipalli S."/>
            <person name="Sharpe T."/>
            <person name="Sheridan J."/>
            <person name="Sherpa N."/>
            <person name="Shi J."/>
            <person name="Smirnov S."/>
            <person name="Smith C."/>
            <person name="Sougnez C."/>
            <person name="Spencer B."/>
            <person name="Stalker J."/>
            <person name="Stange-thomann N."/>
            <person name="Stavropoulos S."/>
            <person name="Stetson K."/>
            <person name="Stone C."/>
            <person name="Stone S."/>
            <person name="Stubbs M."/>
            <person name="Talamas J."/>
            <person name="Tchuinga P."/>
            <person name="Tenzing P."/>
            <person name="Tesfaye S."/>
            <person name="Theodore J."/>
            <person name="Thoulutsang Y."/>
            <person name="Topham K."/>
            <person name="Towey S."/>
            <person name="Tsamla T."/>
            <person name="Tsomo N."/>
            <person name="Vallee D."/>
            <person name="Vassiliev H."/>
            <person name="Venkataraman V."/>
            <person name="Vinson J."/>
            <person name="Vo A."/>
            <person name="Wade C."/>
            <person name="Wang S."/>
            <person name="Wangchuk T."/>
            <person name="Wangdi T."/>
            <person name="Whittaker C."/>
            <person name="Wilkinson J."/>
            <person name="Wu Y."/>
            <person name="Wyman D."/>
            <person name="Yadav S."/>
            <person name="Yang S."/>
            <person name="Yang X."/>
            <person name="Yeager S."/>
            <person name="Yee E."/>
            <person name="Young G."/>
            <person name="Zainoun J."/>
            <person name="Zembeck L."/>
            <person name="Zimmer A."/>
            <person name="Zody M."/>
            <person name="Lander E."/>
        </authorList>
    </citation>
    <scope>NUCLEOTIDE SEQUENCE [LARGE SCALE GENOMIC DNA]</scope>
</reference>
<feature type="domain" description="Rad4 beta-hairpin" evidence="8">
    <location>
        <begin position="51"/>
        <end position="106"/>
    </location>
</feature>
<dbReference type="Ensembl" id="ENSCSAVT00000011559.1">
    <property type="protein sequence ID" value="ENSCSAVP00000011426.1"/>
    <property type="gene ID" value="ENSCSAVG00000006688.1"/>
</dbReference>
<dbReference type="PANTHER" id="PTHR12135:SF0">
    <property type="entry name" value="DNA REPAIR PROTEIN COMPLEMENTING XP-C CELLS"/>
    <property type="match status" value="1"/>
</dbReference>
<dbReference type="eggNOG" id="KOG2179">
    <property type="taxonomic scope" value="Eukaryota"/>
</dbReference>
<dbReference type="Gene3D" id="2.20.20.110">
    <property type="entry name" value="Rad4, beta-hairpin domain BHD1"/>
    <property type="match status" value="1"/>
</dbReference>
<dbReference type="InParanoid" id="H2Z1G4"/>
<proteinExistence type="inferred from homology"/>
<dbReference type="InterPro" id="IPR018326">
    <property type="entry name" value="Rad4_beta-hairpin_dom1"/>
</dbReference>
<organism evidence="10 11">
    <name type="scientific">Ciona savignyi</name>
    <name type="common">Pacific transparent sea squirt</name>
    <dbReference type="NCBI Taxonomy" id="51511"/>
    <lineage>
        <taxon>Eukaryota</taxon>
        <taxon>Metazoa</taxon>
        <taxon>Chordata</taxon>
        <taxon>Tunicata</taxon>
        <taxon>Ascidiacea</taxon>
        <taxon>Phlebobranchia</taxon>
        <taxon>Cionidae</taxon>
        <taxon>Ciona</taxon>
    </lineage>
</organism>
<dbReference type="InterPro" id="IPR042488">
    <property type="entry name" value="Rad4_BHD3_sf"/>
</dbReference>
<feature type="domain" description="Rad4 beta-hairpin" evidence="9">
    <location>
        <begin position="113"/>
        <end position="187"/>
    </location>
</feature>
<keyword evidence="11" id="KW-1185">Reference proteome</keyword>
<evidence type="ECO:0000256" key="3">
    <source>
        <dbReference type="ARBA" id="ARBA00022763"/>
    </source>
</evidence>
<dbReference type="InterPro" id="IPR018328">
    <property type="entry name" value="Rad4_beta-hairpin_dom3"/>
</dbReference>
<evidence type="ECO:0000313" key="11">
    <source>
        <dbReference type="Proteomes" id="UP000007875"/>
    </source>
</evidence>
<feature type="domain" description="Rad4 beta-hairpin" evidence="7">
    <location>
        <begin position="1"/>
        <end position="49"/>
    </location>
</feature>
<evidence type="ECO:0000313" key="10">
    <source>
        <dbReference type="Ensembl" id="ENSCSAVP00000011426.1"/>
    </source>
</evidence>
<feature type="compositionally biased region" description="Basic residues" evidence="6">
    <location>
        <begin position="271"/>
        <end position="282"/>
    </location>
</feature>
<dbReference type="GO" id="GO:0000111">
    <property type="term" value="C:nucleotide-excision repair factor 2 complex"/>
    <property type="evidence" value="ECO:0007669"/>
    <property type="project" value="TreeGrafter"/>
</dbReference>
<dbReference type="GO" id="GO:0003684">
    <property type="term" value="F:damaged DNA binding"/>
    <property type="evidence" value="ECO:0007669"/>
    <property type="project" value="InterPro"/>
</dbReference>
<evidence type="ECO:0000259" key="8">
    <source>
        <dbReference type="SMART" id="SM01031"/>
    </source>
</evidence>
<dbReference type="SMART" id="SM01031">
    <property type="entry name" value="BHD_2"/>
    <property type="match status" value="1"/>
</dbReference>
<reference evidence="10" key="3">
    <citation type="submission" date="2025-09" db="UniProtKB">
        <authorList>
            <consortium name="Ensembl"/>
        </authorList>
    </citation>
    <scope>IDENTIFICATION</scope>
</reference>
<accession>H2Z1G4</accession>
<dbReference type="OMA" id="WICIECI"/>
<dbReference type="GeneTree" id="ENSGT00390000005194"/>
<comment type="similarity">
    <text evidence="2">Belongs to the XPC family.</text>
</comment>
<evidence type="ECO:0000256" key="4">
    <source>
        <dbReference type="ARBA" id="ARBA00023204"/>
    </source>
</evidence>
<dbReference type="GO" id="GO:0071942">
    <property type="term" value="C:XPC complex"/>
    <property type="evidence" value="ECO:0007669"/>
    <property type="project" value="TreeGrafter"/>
</dbReference>
<dbReference type="GO" id="GO:0006298">
    <property type="term" value="P:mismatch repair"/>
    <property type="evidence" value="ECO:0007669"/>
    <property type="project" value="TreeGrafter"/>
</dbReference>
<evidence type="ECO:0000256" key="2">
    <source>
        <dbReference type="ARBA" id="ARBA00009525"/>
    </source>
</evidence>
<dbReference type="Proteomes" id="UP000007875">
    <property type="component" value="Unassembled WGS sequence"/>
</dbReference>
<keyword evidence="3" id="KW-0227">DNA damage</keyword>
<dbReference type="GO" id="GO:0005737">
    <property type="term" value="C:cytoplasm"/>
    <property type="evidence" value="ECO:0007669"/>
    <property type="project" value="TreeGrafter"/>
</dbReference>
<sequence>MPTSIGAFKSHPLFVLRRHLLKYEAIYPQDVPTLGYIRSEEVLPRSAVHCLHTKEKWLQSALSVRDGEQPYKMVASYLLNKKLQRNSDTPSLALFGEWQCDPYQPPIAKDGKVPRNDFGNVDLYQPSMLPIGCVHMRLPNLNAVAKKLNIDIASAVVGFDTHHGFPHPTLDGYVVCSEFENVLTEAWEEEEALAAERAYNKLQERVLKHWKLLFRGIVSLDRLRTRYKEEDTVSLDQVLPASKEGSSKSDITESSAWQTKRLKDEKDKQKPKSRTRAVRKKREKEALPFEVETI</sequence>
<dbReference type="SMART" id="SM01032">
    <property type="entry name" value="BHD_3"/>
    <property type="match status" value="1"/>
</dbReference>
<evidence type="ECO:0008006" key="12">
    <source>
        <dbReference type="Google" id="ProtNLM"/>
    </source>
</evidence>
<name>H2Z1G4_CIOSA</name>
<dbReference type="FunFam" id="3.30.70.2460:FF:000001">
    <property type="entry name" value="DNA repair protein Rad4 family"/>
    <property type="match status" value="1"/>
</dbReference>
<evidence type="ECO:0000256" key="5">
    <source>
        <dbReference type="ARBA" id="ARBA00023242"/>
    </source>
</evidence>
<keyword evidence="4" id="KW-0234">DNA repair</keyword>